<accession>A0A8J7HR74</accession>
<organism evidence="1 2">
    <name type="scientific">Amazonocrinis nigriterrae CENA67</name>
    <dbReference type="NCBI Taxonomy" id="2794033"/>
    <lineage>
        <taxon>Bacteria</taxon>
        <taxon>Bacillati</taxon>
        <taxon>Cyanobacteriota</taxon>
        <taxon>Cyanophyceae</taxon>
        <taxon>Nostocales</taxon>
        <taxon>Nostocaceae</taxon>
        <taxon>Amazonocrinis</taxon>
        <taxon>Amazonocrinis nigriterrae</taxon>
    </lineage>
</organism>
<name>A0A8J7HR74_9NOST</name>
<protein>
    <submittedName>
        <fullName evidence="1">Uncharacterized protein</fullName>
    </submittedName>
</protein>
<dbReference type="RefSeq" id="WP_198126357.1">
    <property type="nucleotide sequence ID" value="NZ_JAECZC010000045.1"/>
</dbReference>
<dbReference type="AlphaFoldDB" id="A0A8J7HR74"/>
<sequence length="46" mass="4883">MKFSVEENAFVVPLGTGKSLTGSWAVGHANLIRSRLVGVNALAKQK</sequence>
<proteinExistence type="predicted"/>
<evidence type="ECO:0000313" key="2">
    <source>
        <dbReference type="Proteomes" id="UP000632766"/>
    </source>
</evidence>
<dbReference type="EMBL" id="JAECZC010000045">
    <property type="protein sequence ID" value="MBH8564523.1"/>
    <property type="molecule type" value="Genomic_DNA"/>
</dbReference>
<keyword evidence="2" id="KW-1185">Reference proteome</keyword>
<evidence type="ECO:0000313" key="1">
    <source>
        <dbReference type="EMBL" id="MBH8564523.1"/>
    </source>
</evidence>
<reference evidence="1 2" key="1">
    <citation type="journal article" date="2021" name="Int. J. Syst. Evol. Microbiol.">
        <title>Amazonocrinis nigriterrae gen. nov., sp. nov., Atlanticothrix silvestris gen. nov., sp. nov. and Dendronalium phyllosphericum gen. nov., sp. nov., nostocacean cyanobacteria from Brazilian environments.</title>
        <authorList>
            <person name="Alvarenga D.O."/>
            <person name="Andreote A.P.D."/>
            <person name="Branco L.H.Z."/>
            <person name="Delbaje E."/>
            <person name="Cruz R.B."/>
            <person name="Varani A.M."/>
            <person name="Fiore M.F."/>
        </authorList>
    </citation>
    <scope>NUCLEOTIDE SEQUENCE [LARGE SCALE GENOMIC DNA]</scope>
    <source>
        <strain evidence="1 2">CENA67</strain>
    </source>
</reference>
<dbReference type="Proteomes" id="UP000632766">
    <property type="component" value="Unassembled WGS sequence"/>
</dbReference>
<comment type="caution">
    <text evidence="1">The sequence shown here is derived from an EMBL/GenBank/DDBJ whole genome shotgun (WGS) entry which is preliminary data.</text>
</comment>
<gene>
    <name evidence="1" type="ORF">I8748_20445</name>
</gene>